<dbReference type="GO" id="GO:0045490">
    <property type="term" value="P:pectin catabolic process"/>
    <property type="evidence" value="ECO:0007669"/>
    <property type="project" value="TreeGrafter"/>
</dbReference>
<comment type="similarity">
    <text evidence="2 6">Belongs to the glycosyl hydrolase 53 family.</text>
</comment>
<evidence type="ECO:0000313" key="8">
    <source>
        <dbReference type="Proteomes" id="UP000182257"/>
    </source>
</evidence>
<dbReference type="EMBL" id="FNRF01000001">
    <property type="protein sequence ID" value="SEA00089.1"/>
    <property type="molecule type" value="Genomic_DNA"/>
</dbReference>
<dbReference type="PANTHER" id="PTHR34983">
    <property type="entry name" value="ARABINOGALACTAN ENDO-BETA-1,4-GALACTANASE A"/>
    <property type="match status" value="1"/>
</dbReference>
<evidence type="ECO:0000256" key="5">
    <source>
        <dbReference type="ARBA" id="ARBA00023295"/>
    </source>
</evidence>
<dbReference type="OrthoDB" id="9768786at2"/>
<feature type="signal peptide" evidence="6">
    <location>
        <begin position="1"/>
        <end position="19"/>
    </location>
</feature>
<evidence type="ECO:0000256" key="2">
    <source>
        <dbReference type="ARBA" id="ARBA00010687"/>
    </source>
</evidence>
<evidence type="ECO:0000313" key="7">
    <source>
        <dbReference type="EMBL" id="SEA00089.1"/>
    </source>
</evidence>
<evidence type="ECO:0000256" key="6">
    <source>
        <dbReference type="RuleBase" id="RU361192"/>
    </source>
</evidence>
<evidence type="ECO:0000256" key="1">
    <source>
        <dbReference type="ARBA" id="ARBA00001695"/>
    </source>
</evidence>
<keyword evidence="4 6" id="KW-0378">Hydrolase</keyword>
<dbReference type="GO" id="GO:0031218">
    <property type="term" value="F:arabinogalactan endo-1,4-beta-galactosidase activity"/>
    <property type="evidence" value="ECO:0007669"/>
    <property type="project" value="UniProtKB-EC"/>
</dbReference>
<name>A0A1H3XL61_XYLRU</name>
<gene>
    <name evidence="7" type="ORF">SAMN05216462_0262</name>
</gene>
<dbReference type="Proteomes" id="UP000182257">
    <property type="component" value="Unassembled WGS sequence"/>
</dbReference>
<protein>
    <recommendedName>
        <fullName evidence="3 6">Arabinogalactan endo-beta-1,4-galactanase</fullName>
        <ecNumber evidence="3 6">3.2.1.89</ecNumber>
    </recommendedName>
</protein>
<dbReference type="AlphaFoldDB" id="A0A1H3XL61"/>
<dbReference type="InterPro" id="IPR017853">
    <property type="entry name" value="GH"/>
</dbReference>
<dbReference type="PANTHER" id="PTHR34983:SF1">
    <property type="entry name" value="ARABINOGALACTAN ENDO-BETA-1,4-GALACTANASE A"/>
    <property type="match status" value="1"/>
</dbReference>
<evidence type="ECO:0000256" key="4">
    <source>
        <dbReference type="ARBA" id="ARBA00022801"/>
    </source>
</evidence>
<dbReference type="Pfam" id="PF07745">
    <property type="entry name" value="Glyco_hydro_53"/>
    <property type="match status" value="1"/>
</dbReference>
<evidence type="ECO:0000256" key="3">
    <source>
        <dbReference type="ARBA" id="ARBA00012556"/>
    </source>
</evidence>
<accession>A0A1H3XL61</accession>
<keyword evidence="6" id="KW-0732">Signal</keyword>
<dbReference type="Gene3D" id="3.20.20.80">
    <property type="entry name" value="Glycosidases"/>
    <property type="match status" value="1"/>
</dbReference>
<dbReference type="SUPFAM" id="SSF51445">
    <property type="entry name" value="(Trans)glycosidases"/>
    <property type="match status" value="1"/>
</dbReference>
<keyword evidence="5 6" id="KW-0326">Glycosidase</keyword>
<feature type="chain" id="PRO_5010008412" description="Arabinogalactan endo-beta-1,4-galactanase" evidence="6">
    <location>
        <begin position="20"/>
        <end position="340"/>
    </location>
</feature>
<dbReference type="InterPro" id="IPR011683">
    <property type="entry name" value="Glyco_hydro_53"/>
</dbReference>
<reference evidence="7 8" key="1">
    <citation type="submission" date="2016-10" db="EMBL/GenBank/DDBJ databases">
        <authorList>
            <person name="de Groot N.N."/>
        </authorList>
    </citation>
    <scope>NUCLEOTIDE SEQUENCE [LARGE SCALE GENOMIC DNA]</scope>
    <source>
        <strain evidence="7 8">D31d</strain>
    </source>
</reference>
<dbReference type="EC" id="3.2.1.89" evidence="3 6"/>
<comment type="catalytic activity">
    <reaction evidence="1 6">
        <text>The enzyme specifically hydrolyzes (1-&gt;4)-beta-D-galactosidic linkages in type I arabinogalactans.</text>
        <dbReference type="EC" id="3.2.1.89"/>
    </reaction>
</comment>
<organism evidence="7 8">
    <name type="scientific">Xylanibacter ruminicola</name>
    <name type="common">Prevotella ruminicola</name>
    <dbReference type="NCBI Taxonomy" id="839"/>
    <lineage>
        <taxon>Bacteria</taxon>
        <taxon>Pseudomonadati</taxon>
        <taxon>Bacteroidota</taxon>
        <taxon>Bacteroidia</taxon>
        <taxon>Bacteroidales</taxon>
        <taxon>Prevotellaceae</taxon>
        <taxon>Xylanibacter</taxon>
    </lineage>
</organism>
<proteinExistence type="inferred from homology"/>
<sequence length="340" mass="38810">MKLLLVSMVMALVSQSAFAQSDFVKGADVGFLTGQEKHSVKFHDCDGKERECLELLKNDYQMKAIRMRVWVNPRGGMNDKYELLAMAKRAKALGMDLMVDFHYSDSWADPAKQPIPEAWKNHSYKQMKKDVRQHTIDVLSLLKANGIESRWVQVGNETANGLLWPMGHIEQNPKQYAGFIRAGYDAVKKVFPQAIVIVHLDRGHLQSLYDYNLDIVKKYGGKFDMIGMSLYPYWAMQDHPELNPDGIITDCMANIRHCSEKYGCDVMIVETGFEVDEQHPEKMDEGRRQLTRVIREARNETNGRCRGVFYWEPQCLPGGYKLGAFNSNAAPTAIMEAFNE</sequence>
<dbReference type="GO" id="GO:0015926">
    <property type="term" value="F:glucosidase activity"/>
    <property type="evidence" value="ECO:0007669"/>
    <property type="project" value="InterPro"/>
</dbReference>